<accession>A0ABT7UYA2</accession>
<sequence>MIKIVPDANYYLPALSPLEQETLKNFRNYFTTVQKDSDITLYIHPDTINANISMVLDNRIEYRQSVFHQLWLVNVVDSNDGEYDQAIWDSAQKTSSFKTSLLWNKAFSLVEYPDWLNDEYKLSYHSAGSHKTSLKQRFAINTLLIADRRQLTQQIAHLKKNSAELQDNIATYLTTRQVADLSPQGQSNYIKFAHTVWVDEMTAANKLFSKVMSPRTNAWTALTPGEYDIVRYLIGFNLTNENIEVHTDKVLKDPKLVALVEDAANRVAVRGLAKTGKTTLLIMRALRAAQRGERVTITSYTYANLARIRLMLQALSENAGTLRLQGITLKTVSSIRYSKDALETDAFYIDNAEDISEDELRRLISNNASQDIFIAYNPDQQVLFNRTVDDPGSPADKVFPDKAPQKVSEKNWPLNEGLITEDFHVVSTNTMVNGGASPIKMIYQDFLNDYTNENIAVHDSQGKPAVFIRDAVDVESPILTADELQIIKGAIDKQYRATNISTNGRFATAESQNIAIVCPQFSPLVQVSMFLDREERDKKQGRSFLTYKEIIDQSNNQELRAAIKDETSFTNLVSRILNQSADGKGRSPVNSFSAADIERVRTFIIHSKSDFSKSSEVDLHRLLPAMMNRLILSTLESFKGLQAEVLVAILPADDKFKLGNYTTILSSAKSKLIIINRNEKFHEFIERERAKCRHFLNHDHSIICF</sequence>
<evidence type="ECO:0000313" key="2">
    <source>
        <dbReference type="Proteomes" id="UP001529343"/>
    </source>
</evidence>
<dbReference type="RefSeq" id="WP_289586222.1">
    <property type="nucleotide sequence ID" value="NZ_JAUDDW010000019.1"/>
</dbReference>
<keyword evidence="2" id="KW-1185">Reference proteome</keyword>
<dbReference type="InterPro" id="IPR027417">
    <property type="entry name" value="P-loop_NTPase"/>
</dbReference>
<evidence type="ECO:0000313" key="1">
    <source>
        <dbReference type="EMBL" id="MDM8266685.1"/>
    </source>
</evidence>
<proteinExistence type="predicted"/>
<dbReference type="EMBL" id="JAUDDW010000019">
    <property type="protein sequence ID" value="MDM8266685.1"/>
    <property type="molecule type" value="Genomic_DNA"/>
</dbReference>
<evidence type="ECO:0008006" key="3">
    <source>
        <dbReference type="Google" id="ProtNLM"/>
    </source>
</evidence>
<reference evidence="2" key="1">
    <citation type="submission" date="2023-06" db="EMBL/GenBank/DDBJ databases">
        <title>Identification and characterization of horizontal gene transfer across gut microbiota members of farm animals based on homology search.</title>
        <authorList>
            <person name="Zeman M."/>
            <person name="Kubasova T."/>
            <person name="Jahodarova E."/>
            <person name="Nykrynova M."/>
            <person name="Rychlik I."/>
        </authorList>
    </citation>
    <scope>NUCLEOTIDE SEQUENCE [LARGE SCALE GENOMIC DNA]</scope>
    <source>
        <strain evidence="2">161_Gplus</strain>
    </source>
</reference>
<protein>
    <recommendedName>
        <fullName evidence="3">DNA helicase</fullName>
    </recommendedName>
</protein>
<gene>
    <name evidence="1" type="ORF">QUW44_05865</name>
</gene>
<comment type="caution">
    <text evidence="1">The sequence shown here is derived from an EMBL/GenBank/DDBJ whole genome shotgun (WGS) entry which is preliminary data.</text>
</comment>
<name>A0ABT7UYA2_9LACO</name>
<organism evidence="1 2">
    <name type="scientific">Limosilactobacillus pontis</name>
    <dbReference type="NCBI Taxonomy" id="35787"/>
    <lineage>
        <taxon>Bacteria</taxon>
        <taxon>Bacillati</taxon>
        <taxon>Bacillota</taxon>
        <taxon>Bacilli</taxon>
        <taxon>Lactobacillales</taxon>
        <taxon>Lactobacillaceae</taxon>
        <taxon>Limosilactobacillus</taxon>
    </lineage>
</organism>
<dbReference type="SUPFAM" id="SSF52540">
    <property type="entry name" value="P-loop containing nucleoside triphosphate hydrolases"/>
    <property type="match status" value="1"/>
</dbReference>
<dbReference type="Proteomes" id="UP001529343">
    <property type="component" value="Unassembled WGS sequence"/>
</dbReference>